<dbReference type="RefSeq" id="WP_235177005.1">
    <property type="nucleotide sequence ID" value="NZ_JAKFFV010000003.1"/>
</dbReference>
<dbReference type="InterPro" id="IPR036514">
    <property type="entry name" value="SGNH_hydro_sf"/>
</dbReference>
<feature type="transmembrane region" description="Helical" evidence="1">
    <location>
        <begin position="7"/>
        <end position="34"/>
    </location>
</feature>
<organism evidence="2 3">
    <name type="scientific">Dyadobacter chenhuakuii</name>
    <dbReference type="NCBI Taxonomy" id="2909339"/>
    <lineage>
        <taxon>Bacteria</taxon>
        <taxon>Pseudomonadati</taxon>
        <taxon>Bacteroidota</taxon>
        <taxon>Cytophagia</taxon>
        <taxon>Cytophagales</taxon>
        <taxon>Spirosomataceae</taxon>
        <taxon>Dyadobacter</taxon>
    </lineage>
</organism>
<evidence type="ECO:0000313" key="3">
    <source>
        <dbReference type="Proteomes" id="UP001139411"/>
    </source>
</evidence>
<gene>
    <name evidence="2" type="ORF">L0661_04865</name>
</gene>
<keyword evidence="1" id="KW-0472">Membrane</keyword>
<reference evidence="2" key="1">
    <citation type="submission" date="2022-01" db="EMBL/GenBank/DDBJ databases">
        <title>Novel species in genus Dyadobacter.</title>
        <authorList>
            <person name="Ma C."/>
        </authorList>
    </citation>
    <scope>NUCLEOTIDE SEQUENCE</scope>
    <source>
        <strain evidence="2">CY357</strain>
    </source>
</reference>
<comment type="caution">
    <text evidence="2">The sequence shown here is derived from an EMBL/GenBank/DDBJ whole genome shotgun (WGS) entry which is preliminary data.</text>
</comment>
<protein>
    <recommendedName>
        <fullName evidence="4">SGNH/GDSL hydrolase family protein</fullName>
    </recommendedName>
</protein>
<evidence type="ECO:0000256" key="1">
    <source>
        <dbReference type="SAM" id="Phobius"/>
    </source>
</evidence>
<proteinExistence type="predicted"/>
<dbReference type="Proteomes" id="UP001139411">
    <property type="component" value="Unassembled WGS sequence"/>
</dbReference>
<dbReference type="GO" id="GO:0016788">
    <property type="term" value="F:hydrolase activity, acting on ester bonds"/>
    <property type="evidence" value="ECO:0007669"/>
    <property type="project" value="UniProtKB-ARBA"/>
</dbReference>
<sequence length="343" mass="39460">MRRASFYIVYFLILFIFTELVLRSALAFLGYPFLRPSDFLYKKFYTNMDVLNSIKIRNDDAIKDVLILGGSVISTGYLNLEPRLDSLLKQKYGSHAKFAFYNIAAPAHTALDNRIKYDLLDKQKFDLVIYYEAINDTHANNIPPVNFKDDYAHIKWYDDIYLLLAHPEINVTVIPYLCDKVMHYMNDKVSHKIYLSQYGVDPAFAKFGARVRSGRVYERNLNRIIGKARSKGEKLVLLSYASHFPANYPLKGDTSDVKHFAKCNFATPVTMWGSPENVRKGVDRHNQILRKLAQTYSVTLMDMEKRLPADSSLFCDVCHLSEAGATRFAQELAAFMIKEKLLE</sequence>
<dbReference type="EMBL" id="JAKFFV010000003">
    <property type="protein sequence ID" value="MCF2497624.1"/>
    <property type="molecule type" value="Genomic_DNA"/>
</dbReference>
<name>A0A9X1QAS7_9BACT</name>
<keyword evidence="1" id="KW-1133">Transmembrane helix</keyword>
<dbReference type="AlphaFoldDB" id="A0A9X1QAS7"/>
<accession>A0A9X1QAS7</accession>
<evidence type="ECO:0008006" key="4">
    <source>
        <dbReference type="Google" id="ProtNLM"/>
    </source>
</evidence>
<keyword evidence="1" id="KW-0812">Transmembrane</keyword>
<dbReference type="Gene3D" id="3.40.50.1110">
    <property type="entry name" value="SGNH hydrolase"/>
    <property type="match status" value="1"/>
</dbReference>
<dbReference type="SUPFAM" id="SSF52266">
    <property type="entry name" value="SGNH hydrolase"/>
    <property type="match status" value="1"/>
</dbReference>
<evidence type="ECO:0000313" key="2">
    <source>
        <dbReference type="EMBL" id="MCF2497624.1"/>
    </source>
</evidence>